<dbReference type="eggNOG" id="KOG0698">
    <property type="taxonomic scope" value="Eukaryota"/>
</dbReference>
<gene>
    <name evidence="4" type="ORF">GSPATT00036301001</name>
</gene>
<reference evidence="4 5" key="1">
    <citation type="journal article" date="2006" name="Nature">
        <title>Global trends of whole-genome duplications revealed by the ciliate Paramecium tetraurelia.</title>
        <authorList>
            <consortium name="Genoscope"/>
            <person name="Aury J.-M."/>
            <person name="Jaillon O."/>
            <person name="Duret L."/>
            <person name="Noel B."/>
            <person name="Jubin C."/>
            <person name="Porcel B.M."/>
            <person name="Segurens B."/>
            <person name="Daubin V."/>
            <person name="Anthouard V."/>
            <person name="Aiach N."/>
            <person name="Arnaiz O."/>
            <person name="Billaut A."/>
            <person name="Beisson J."/>
            <person name="Blanc I."/>
            <person name="Bouhouche K."/>
            <person name="Camara F."/>
            <person name="Duharcourt S."/>
            <person name="Guigo R."/>
            <person name="Gogendeau D."/>
            <person name="Katinka M."/>
            <person name="Keller A.-M."/>
            <person name="Kissmehl R."/>
            <person name="Klotz C."/>
            <person name="Koll F."/>
            <person name="Le Moue A."/>
            <person name="Lepere C."/>
            <person name="Malinsky S."/>
            <person name="Nowacki M."/>
            <person name="Nowak J.K."/>
            <person name="Plattner H."/>
            <person name="Poulain J."/>
            <person name="Ruiz F."/>
            <person name="Serrano V."/>
            <person name="Zagulski M."/>
            <person name="Dessen P."/>
            <person name="Betermier M."/>
            <person name="Weissenbach J."/>
            <person name="Scarpelli C."/>
            <person name="Schachter V."/>
            <person name="Sperling L."/>
            <person name="Meyer E."/>
            <person name="Cohen J."/>
            <person name="Wincker P."/>
        </authorList>
    </citation>
    <scope>NUCLEOTIDE SEQUENCE [LARGE SCALE GENOMIC DNA]</scope>
    <source>
        <strain evidence="4 5">Stock d4-2</strain>
    </source>
</reference>
<accession>A0C8P9</accession>
<dbReference type="GeneID" id="5020348"/>
<evidence type="ECO:0000313" key="4">
    <source>
        <dbReference type="EMBL" id="CAK67166.1"/>
    </source>
</evidence>
<evidence type="ECO:0000313" key="5">
    <source>
        <dbReference type="Proteomes" id="UP000000600"/>
    </source>
</evidence>
<dbReference type="SMART" id="SM00332">
    <property type="entry name" value="PP2Cc"/>
    <property type="match status" value="1"/>
</dbReference>
<dbReference type="CDD" id="cd00143">
    <property type="entry name" value="PP2Cc"/>
    <property type="match status" value="1"/>
</dbReference>
<name>A0C8P9_PARTE</name>
<dbReference type="InterPro" id="IPR015655">
    <property type="entry name" value="PP2C"/>
</dbReference>
<dbReference type="RefSeq" id="XP_001434563.1">
    <property type="nucleotide sequence ID" value="XM_001434526.1"/>
</dbReference>
<protein>
    <recommendedName>
        <fullName evidence="3">PPM-type phosphatase domain-containing protein</fullName>
    </recommendedName>
</protein>
<organism evidence="4 5">
    <name type="scientific">Paramecium tetraurelia</name>
    <dbReference type="NCBI Taxonomy" id="5888"/>
    <lineage>
        <taxon>Eukaryota</taxon>
        <taxon>Sar</taxon>
        <taxon>Alveolata</taxon>
        <taxon>Ciliophora</taxon>
        <taxon>Intramacronucleata</taxon>
        <taxon>Oligohymenophorea</taxon>
        <taxon>Peniculida</taxon>
        <taxon>Parameciidae</taxon>
        <taxon>Paramecium</taxon>
    </lineage>
</organism>
<dbReference type="AlphaFoldDB" id="A0C8P9"/>
<dbReference type="Proteomes" id="UP000000600">
    <property type="component" value="Unassembled WGS sequence"/>
</dbReference>
<feature type="domain" description="PPM-type phosphatase" evidence="3">
    <location>
        <begin position="196"/>
        <end position="476"/>
    </location>
</feature>
<dbReference type="PANTHER" id="PTHR47992">
    <property type="entry name" value="PROTEIN PHOSPHATASE"/>
    <property type="match status" value="1"/>
</dbReference>
<dbReference type="PROSITE" id="PS51746">
    <property type="entry name" value="PPM_2"/>
    <property type="match status" value="1"/>
</dbReference>
<dbReference type="Gene3D" id="3.60.40.10">
    <property type="entry name" value="PPM-type phosphatase domain"/>
    <property type="match status" value="1"/>
</dbReference>
<dbReference type="STRING" id="5888.A0C8P9"/>
<dbReference type="FunFam" id="3.60.40.10:FF:000051">
    <property type="entry name" value="Protein phosphatase 2C-like protein"/>
    <property type="match status" value="1"/>
</dbReference>
<dbReference type="HOGENOM" id="CLU_013173_6_5_1"/>
<dbReference type="GO" id="GO:0016020">
    <property type="term" value="C:membrane"/>
    <property type="evidence" value="ECO:0007669"/>
    <property type="project" value="UniProtKB-SubCell"/>
</dbReference>
<comment type="subcellular location">
    <subcellularLocation>
        <location evidence="1">Membrane</location>
    </subcellularLocation>
</comment>
<keyword evidence="5" id="KW-1185">Reference proteome</keyword>
<dbReference type="OMA" id="HYNRDFL"/>
<dbReference type="GO" id="GO:0004722">
    <property type="term" value="F:protein serine/threonine phosphatase activity"/>
    <property type="evidence" value="ECO:0000318"/>
    <property type="project" value="GO_Central"/>
</dbReference>
<sequence length="477" mass="54360">MKRTVDIYKANVKKPKQAIGSKSQTSYAAYLNSDVKTIAKLKENLSQITNNYFIKNLRIEQTQKSSAKQLKTNFSQLRQPRSATIDAKNSQKKISRPYESLQPKRQTAVESTQNLIKQYANQKQKTNVDKRNLWHNFVTESIFIFLQLNNSIIDQQVRRAQSSSTHNMRSEPKSDLKYRSAQSLHYNRDFLQFKLSFSTRTRQGQLASNPNKTNQDTFICETNIVSDMHLFSVCDGHGQNGHFVSQYVRDHFTKILKRDHLLKQHPRQAIVKSISLLANLINQQPFDTQFSGTTMNSIIIQDGGHLICSNVGDSRAIIGKLGNNQKFKPFPLSIDHKPCLEKEMNRIHMHGGRVDTYYDDQGNSIGPARVWVRDGNYPGLAMSRSLGDQIAQSVGVSSVPEIFEYQLTPQDKFIILGSDGVWEFIDNQSVVDIVGKHYIQGDLEGACDELMQISYKMWTLEDDSVVDDITLIVIFIS</sequence>
<keyword evidence="2" id="KW-0472">Membrane</keyword>
<dbReference type="SUPFAM" id="SSF81606">
    <property type="entry name" value="PP2C-like"/>
    <property type="match status" value="1"/>
</dbReference>
<dbReference type="Pfam" id="PF00481">
    <property type="entry name" value="PP2C"/>
    <property type="match status" value="1"/>
</dbReference>
<proteinExistence type="predicted"/>
<dbReference type="GO" id="GO:0007165">
    <property type="term" value="P:signal transduction"/>
    <property type="evidence" value="ECO:0000318"/>
    <property type="project" value="GO_Central"/>
</dbReference>
<dbReference type="InterPro" id="IPR001932">
    <property type="entry name" value="PPM-type_phosphatase-like_dom"/>
</dbReference>
<evidence type="ECO:0000256" key="1">
    <source>
        <dbReference type="ARBA" id="ARBA00004370"/>
    </source>
</evidence>
<dbReference type="KEGG" id="ptm:GSPATT00036301001"/>
<dbReference type="OrthoDB" id="10264738at2759"/>
<evidence type="ECO:0000259" key="3">
    <source>
        <dbReference type="PROSITE" id="PS51746"/>
    </source>
</evidence>
<dbReference type="InterPro" id="IPR036457">
    <property type="entry name" value="PPM-type-like_dom_sf"/>
</dbReference>
<dbReference type="InParanoid" id="A0C8P9"/>
<evidence type="ECO:0000256" key="2">
    <source>
        <dbReference type="ARBA" id="ARBA00023136"/>
    </source>
</evidence>
<dbReference type="EMBL" id="CT868051">
    <property type="protein sequence ID" value="CAK67166.1"/>
    <property type="molecule type" value="Genomic_DNA"/>
</dbReference>